<dbReference type="PANTHER" id="PTHR47966">
    <property type="entry name" value="BETA-SITE APP-CLEAVING ENZYME, ISOFORM A-RELATED"/>
    <property type="match status" value="1"/>
</dbReference>
<dbReference type="PANTHER" id="PTHR47966:SF1">
    <property type="entry name" value="ASPARTYL PROTEINASE"/>
    <property type="match status" value="1"/>
</dbReference>
<evidence type="ECO:0000256" key="2">
    <source>
        <dbReference type="ARBA" id="ARBA00022670"/>
    </source>
</evidence>
<gene>
    <name evidence="8" type="ORF">SLS62_007180</name>
</gene>
<organism evidence="8 9">
    <name type="scientific">Diatrype stigma</name>
    <dbReference type="NCBI Taxonomy" id="117547"/>
    <lineage>
        <taxon>Eukaryota</taxon>
        <taxon>Fungi</taxon>
        <taxon>Dikarya</taxon>
        <taxon>Ascomycota</taxon>
        <taxon>Pezizomycotina</taxon>
        <taxon>Sordariomycetes</taxon>
        <taxon>Xylariomycetidae</taxon>
        <taxon>Xylariales</taxon>
        <taxon>Diatrypaceae</taxon>
        <taxon>Diatrype</taxon>
    </lineage>
</organism>
<evidence type="ECO:0000256" key="5">
    <source>
        <dbReference type="PIRSR" id="PIRSR601461-1"/>
    </source>
</evidence>
<dbReference type="Gene3D" id="2.40.70.10">
    <property type="entry name" value="Acid Proteases"/>
    <property type="match status" value="2"/>
</dbReference>
<dbReference type="EMBL" id="JAKJXP020000057">
    <property type="protein sequence ID" value="KAK7750917.1"/>
    <property type="molecule type" value="Genomic_DNA"/>
</dbReference>
<dbReference type="InterPro" id="IPR034163">
    <property type="entry name" value="Aspergillopepsin-like_cat_dom"/>
</dbReference>
<evidence type="ECO:0000256" key="3">
    <source>
        <dbReference type="ARBA" id="ARBA00022750"/>
    </source>
</evidence>
<protein>
    <recommendedName>
        <fullName evidence="7">Peptidase A1 domain-containing protein</fullName>
    </recommendedName>
</protein>
<feature type="compositionally biased region" description="Polar residues" evidence="6">
    <location>
        <begin position="130"/>
        <end position="140"/>
    </location>
</feature>
<dbReference type="InterPro" id="IPR033121">
    <property type="entry name" value="PEPTIDASE_A1"/>
</dbReference>
<keyword evidence="9" id="KW-1185">Reference proteome</keyword>
<keyword evidence="4" id="KW-0378">Hydrolase</keyword>
<dbReference type="SUPFAM" id="SSF50630">
    <property type="entry name" value="Acid proteases"/>
    <property type="match status" value="1"/>
</dbReference>
<evidence type="ECO:0000256" key="4">
    <source>
        <dbReference type="ARBA" id="ARBA00022801"/>
    </source>
</evidence>
<feature type="compositionally biased region" description="Polar residues" evidence="6">
    <location>
        <begin position="148"/>
        <end position="159"/>
    </location>
</feature>
<evidence type="ECO:0000256" key="6">
    <source>
        <dbReference type="SAM" id="MobiDB-lite"/>
    </source>
</evidence>
<dbReference type="CDD" id="cd06097">
    <property type="entry name" value="Aspergillopepsin_like"/>
    <property type="match status" value="1"/>
</dbReference>
<feature type="region of interest" description="Disordered" evidence="6">
    <location>
        <begin position="130"/>
        <end position="159"/>
    </location>
</feature>
<name>A0AAN9YQK9_9PEZI</name>
<evidence type="ECO:0000313" key="9">
    <source>
        <dbReference type="Proteomes" id="UP001320420"/>
    </source>
</evidence>
<dbReference type="PRINTS" id="PR00792">
    <property type="entry name" value="PEPSIN"/>
</dbReference>
<feature type="active site" evidence="5">
    <location>
        <position position="327"/>
    </location>
</feature>
<proteinExistence type="inferred from homology"/>
<dbReference type="AlphaFoldDB" id="A0AAN9YQK9"/>
<feature type="domain" description="Peptidase A1" evidence="7">
    <location>
        <begin position="111"/>
        <end position="436"/>
    </location>
</feature>
<keyword evidence="2" id="KW-0645">Protease</keyword>
<keyword evidence="3" id="KW-0064">Aspartyl protease</keyword>
<comment type="caution">
    <text evidence="8">The sequence shown here is derived from an EMBL/GenBank/DDBJ whole genome shotgun (WGS) entry which is preliminary data.</text>
</comment>
<accession>A0AAN9YQK9</accession>
<evidence type="ECO:0000256" key="1">
    <source>
        <dbReference type="ARBA" id="ARBA00007447"/>
    </source>
</evidence>
<comment type="similarity">
    <text evidence="1">Belongs to the peptidase A1 family.</text>
</comment>
<reference evidence="8 9" key="1">
    <citation type="submission" date="2024-02" db="EMBL/GenBank/DDBJ databases">
        <title>De novo assembly and annotation of 12 fungi associated with fruit tree decline syndrome in Ontario, Canada.</title>
        <authorList>
            <person name="Sulman M."/>
            <person name="Ellouze W."/>
            <person name="Ilyukhin E."/>
        </authorList>
    </citation>
    <scope>NUCLEOTIDE SEQUENCE [LARGE SCALE GENOMIC DNA]</scope>
    <source>
        <strain evidence="8 9">M11/M66-122</strain>
    </source>
</reference>
<evidence type="ECO:0000313" key="8">
    <source>
        <dbReference type="EMBL" id="KAK7750917.1"/>
    </source>
</evidence>
<evidence type="ECO:0000259" key="7">
    <source>
        <dbReference type="PROSITE" id="PS51767"/>
    </source>
</evidence>
<dbReference type="GO" id="GO:0006508">
    <property type="term" value="P:proteolysis"/>
    <property type="evidence" value="ECO:0007669"/>
    <property type="project" value="UniProtKB-KW"/>
</dbReference>
<dbReference type="Proteomes" id="UP001320420">
    <property type="component" value="Unassembled WGS sequence"/>
</dbReference>
<sequence length="467" mass="51284">MDTILFAQNKHREKLGLQKVKVIHNKNYQRHGTKSYVYLLNRFGFQPTKPGPYHFAEDPEETGGIPTKVKAAFGVRSTSGRRLYKKLGKDEAGTTQKGEVTAEDQQNDSMYLIKVSIGTPPQTLLLDPDTGSSDTWTMSPAQKKHGSTNHNLFDPSKSSTYKRLPGKTWKIQYGDGSTASGEVGTDTLVVGGLSVEKQVIETASKLSTQFTEQTGDGLLGLAFSKINTVSDHGKPDPQATPVENMIKQQDIPKESELFTTAFYSDRDAGKESFLSFGYIDQDLLKSLGEDIHWTKIDNSEGFWSVTSESYSINGKKTTQSGNTAIMDTGTTLALMSDDVVDALYAKIPGATYDESNQGYIIPSTVTLDELPEFKIDIGGKDFVIQKEDLIFAPVEGGSWYGGVQSRGDMTFDILGDVVLKSIYAIWDQGNTRFGAVPKIEKTQNLVLPDTSASQGEKVYSNSLIREL</sequence>
<dbReference type="InterPro" id="IPR021109">
    <property type="entry name" value="Peptidase_aspartic_dom_sf"/>
</dbReference>
<dbReference type="PROSITE" id="PS51767">
    <property type="entry name" value="PEPTIDASE_A1"/>
    <property type="match status" value="1"/>
</dbReference>
<dbReference type="InterPro" id="IPR001461">
    <property type="entry name" value="Aspartic_peptidase_A1"/>
</dbReference>
<dbReference type="GO" id="GO:0004190">
    <property type="term" value="F:aspartic-type endopeptidase activity"/>
    <property type="evidence" value="ECO:0007669"/>
    <property type="project" value="UniProtKB-KW"/>
</dbReference>
<dbReference type="Pfam" id="PF00026">
    <property type="entry name" value="Asp"/>
    <property type="match status" value="1"/>
</dbReference>
<feature type="active site" evidence="5">
    <location>
        <position position="129"/>
    </location>
</feature>